<feature type="non-terminal residue" evidence="1">
    <location>
        <position position="12"/>
    </location>
</feature>
<keyword evidence="2" id="KW-1185">Reference proteome</keyword>
<gene>
    <name evidence="1" type="ORF">GSTUM_00001989001</name>
</gene>
<evidence type="ECO:0000313" key="2">
    <source>
        <dbReference type="Proteomes" id="UP000006911"/>
    </source>
</evidence>
<proteinExistence type="predicted"/>
<protein>
    <submittedName>
        <fullName evidence="1">(Perigord truffle) hypothetical protein</fullName>
    </submittedName>
</protein>
<dbReference type="InParanoid" id="D5GG43"/>
<reference evidence="1 2" key="1">
    <citation type="journal article" date="2010" name="Nature">
        <title>Perigord black truffle genome uncovers evolutionary origins and mechanisms of symbiosis.</title>
        <authorList>
            <person name="Martin F."/>
            <person name="Kohler A."/>
            <person name="Murat C."/>
            <person name="Balestrini R."/>
            <person name="Coutinho P.M."/>
            <person name="Jaillon O."/>
            <person name="Montanini B."/>
            <person name="Morin E."/>
            <person name="Noel B."/>
            <person name="Percudani R."/>
            <person name="Porcel B."/>
            <person name="Rubini A."/>
            <person name="Amicucci A."/>
            <person name="Amselem J."/>
            <person name="Anthouard V."/>
            <person name="Arcioni S."/>
            <person name="Artiguenave F."/>
            <person name="Aury J.M."/>
            <person name="Ballario P."/>
            <person name="Bolchi A."/>
            <person name="Brenna A."/>
            <person name="Brun A."/>
            <person name="Buee M."/>
            <person name="Cantarel B."/>
            <person name="Chevalier G."/>
            <person name="Couloux A."/>
            <person name="Da Silva C."/>
            <person name="Denoeud F."/>
            <person name="Duplessis S."/>
            <person name="Ghignone S."/>
            <person name="Hilselberger B."/>
            <person name="Iotti M."/>
            <person name="Marcais B."/>
            <person name="Mello A."/>
            <person name="Miranda M."/>
            <person name="Pacioni G."/>
            <person name="Quesneville H."/>
            <person name="Riccioni C."/>
            <person name="Ruotolo R."/>
            <person name="Splivallo R."/>
            <person name="Stocchi V."/>
            <person name="Tisserant E."/>
            <person name="Viscomi A.R."/>
            <person name="Zambonelli A."/>
            <person name="Zampieri E."/>
            <person name="Henrissat B."/>
            <person name="Lebrun M.H."/>
            <person name="Paolocci F."/>
            <person name="Bonfante P."/>
            <person name="Ottonello S."/>
            <person name="Wincker P."/>
        </authorList>
    </citation>
    <scope>NUCLEOTIDE SEQUENCE [LARGE SCALE GENOMIC DNA]</scope>
    <source>
        <strain evidence="1 2">Mel28</strain>
    </source>
</reference>
<evidence type="ECO:0000313" key="1">
    <source>
        <dbReference type="EMBL" id="CAZ83486.1"/>
    </source>
</evidence>
<accession>D5GG43</accession>
<name>D5GG43_TUBMM</name>
<dbReference type="HOGENOM" id="CLU_3436980_0_0_1"/>
<dbReference type="EMBL" id="FN430241">
    <property type="protein sequence ID" value="CAZ83486.1"/>
    <property type="molecule type" value="Genomic_DNA"/>
</dbReference>
<dbReference type="Proteomes" id="UP000006911">
    <property type="component" value="Unassembled WGS sequence"/>
</dbReference>
<organism evidence="1 2">
    <name type="scientific">Tuber melanosporum (strain Mel28)</name>
    <name type="common">Perigord black truffle</name>
    <dbReference type="NCBI Taxonomy" id="656061"/>
    <lineage>
        <taxon>Eukaryota</taxon>
        <taxon>Fungi</taxon>
        <taxon>Dikarya</taxon>
        <taxon>Ascomycota</taxon>
        <taxon>Pezizomycotina</taxon>
        <taxon>Pezizomycetes</taxon>
        <taxon>Pezizales</taxon>
        <taxon>Tuberaceae</taxon>
        <taxon>Tuber</taxon>
    </lineage>
</organism>
<dbReference type="KEGG" id="tml:GSTUM_00001989001"/>
<sequence length="12" mass="1473">MTNDREINADYM</sequence>